<evidence type="ECO:0000313" key="2">
    <source>
        <dbReference type="EMBL" id="KAJ7699812.1"/>
    </source>
</evidence>
<reference evidence="2" key="1">
    <citation type="submission" date="2023-03" db="EMBL/GenBank/DDBJ databases">
        <title>Massive genome expansion in bonnet fungi (Mycena s.s.) driven by repeated elements and novel gene families across ecological guilds.</title>
        <authorList>
            <consortium name="Lawrence Berkeley National Laboratory"/>
            <person name="Harder C.B."/>
            <person name="Miyauchi S."/>
            <person name="Viragh M."/>
            <person name="Kuo A."/>
            <person name="Thoen E."/>
            <person name="Andreopoulos B."/>
            <person name="Lu D."/>
            <person name="Skrede I."/>
            <person name="Drula E."/>
            <person name="Henrissat B."/>
            <person name="Morin E."/>
            <person name="Kohler A."/>
            <person name="Barry K."/>
            <person name="LaButti K."/>
            <person name="Morin E."/>
            <person name="Salamov A."/>
            <person name="Lipzen A."/>
            <person name="Mereny Z."/>
            <person name="Hegedus B."/>
            <person name="Baldrian P."/>
            <person name="Stursova M."/>
            <person name="Weitz H."/>
            <person name="Taylor A."/>
            <person name="Grigoriev I.V."/>
            <person name="Nagy L.G."/>
            <person name="Martin F."/>
            <person name="Kauserud H."/>
        </authorList>
    </citation>
    <scope>NUCLEOTIDE SEQUENCE</scope>
    <source>
        <strain evidence="2">CBHHK182m</strain>
    </source>
</reference>
<dbReference type="AlphaFoldDB" id="A0AAD7DWS0"/>
<gene>
    <name evidence="2" type="ORF">B0H16DRAFT_1705787</name>
</gene>
<protein>
    <recommendedName>
        <fullName evidence="1">F-box domain-containing protein</fullName>
    </recommendedName>
</protein>
<accession>A0AAD7DWS0</accession>
<dbReference type="Gene3D" id="1.20.1280.50">
    <property type="match status" value="1"/>
</dbReference>
<dbReference type="EMBL" id="JARKIB010000565">
    <property type="protein sequence ID" value="KAJ7699812.1"/>
    <property type="molecule type" value="Genomic_DNA"/>
</dbReference>
<evidence type="ECO:0000259" key="1">
    <source>
        <dbReference type="Pfam" id="PF12937"/>
    </source>
</evidence>
<dbReference type="Proteomes" id="UP001215598">
    <property type="component" value="Unassembled WGS sequence"/>
</dbReference>
<dbReference type="InterPro" id="IPR001810">
    <property type="entry name" value="F-box_dom"/>
</dbReference>
<keyword evidence="3" id="KW-1185">Reference proteome</keyword>
<name>A0AAD7DWS0_9AGAR</name>
<sequence length="433" mass="48064">MPILHDARRQCRVLDASPSSKSKSNAWIPSDVQDPVLLATRRGALQHLPTELLVEIFLCLLDPSAQFNPRSNAPWLLSHVCRHWRSVALGSPRLWRHFVLPDSLHYFRPTVDLVALQLERARTIPLALYLSDVGLGQKILDLLLPASSRWQDAEVILDTSHRFFDTQFPILRKLILETIWDIPACAKMVDSLPALTHLELRTSLDRLPPLLFPWSQLTACALSGGTAVNALRILSQLSAGTEFSFAGSRRGRGSLVEAEAPITTLAFHNSIAAATHVLDHLTAPNLDTLTFADLDGSSDGTVLSVMLGRVPPFLDRSSCLVRHLAINCTIEETDLLRILQSPHVQGITHLDLSVRQMKVPCVWVTAVTSHLPNLSILILRESRQNLIPQLQEAVLATTGRKPLIRHAPDLFGLGTPEELKVIITDINKYDRSL</sequence>
<comment type="caution">
    <text evidence="2">The sequence shown here is derived from an EMBL/GenBank/DDBJ whole genome shotgun (WGS) entry which is preliminary data.</text>
</comment>
<dbReference type="Pfam" id="PF12937">
    <property type="entry name" value="F-box-like"/>
    <property type="match status" value="1"/>
</dbReference>
<dbReference type="InterPro" id="IPR036047">
    <property type="entry name" value="F-box-like_dom_sf"/>
</dbReference>
<feature type="domain" description="F-box" evidence="1">
    <location>
        <begin position="45"/>
        <end position="100"/>
    </location>
</feature>
<evidence type="ECO:0000313" key="3">
    <source>
        <dbReference type="Proteomes" id="UP001215598"/>
    </source>
</evidence>
<proteinExistence type="predicted"/>
<dbReference type="SUPFAM" id="SSF81383">
    <property type="entry name" value="F-box domain"/>
    <property type="match status" value="1"/>
</dbReference>
<organism evidence="2 3">
    <name type="scientific">Mycena metata</name>
    <dbReference type="NCBI Taxonomy" id="1033252"/>
    <lineage>
        <taxon>Eukaryota</taxon>
        <taxon>Fungi</taxon>
        <taxon>Dikarya</taxon>
        <taxon>Basidiomycota</taxon>
        <taxon>Agaricomycotina</taxon>
        <taxon>Agaricomycetes</taxon>
        <taxon>Agaricomycetidae</taxon>
        <taxon>Agaricales</taxon>
        <taxon>Marasmiineae</taxon>
        <taxon>Mycenaceae</taxon>
        <taxon>Mycena</taxon>
    </lineage>
</organism>